<dbReference type="CDD" id="cd03143">
    <property type="entry name" value="A4_beta-galactosidase_middle_domain"/>
    <property type="match status" value="1"/>
</dbReference>
<dbReference type="Pfam" id="PF09822">
    <property type="entry name" value="ABC_transp_aux"/>
    <property type="match status" value="1"/>
</dbReference>
<dbReference type="EMBL" id="SDWJ01000001">
    <property type="protein sequence ID" value="MVZ97343.1"/>
    <property type="molecule type" value="Genomic_DNA"/>
</dbReference>
<evidence type="ECO:0000256" key="1">
    <source>
        <dbReference type="SAM" id="Phobius"/>
    </source>
</evidence>
<dbReference type="AlphaFoldDB" id="A0A6I4LZ42"/>
<proteinExistence type="predicted"/>
<keyword evidence="1" id="KW-0472">Membrane</keyword>
<sequence>MRLTNLAISSRTGAQKRLLVGLLLVLGLIFFLSAMRYFQNEADGVKPSIGLMTTLPLQWSEGGIEADLASDAQAHPAFARLEQQYTIIPMDDFTALDRQAIDVLVLAQPRALAPAELVKLDDWVRAGGRLLILADPALQWGSLYPIGDKRRPLFTSLLSPLFSHWGIELVLPMTEQQAVILLEINDLTLRTQTPGEWLAKADGGPEKCQILEQRILADCKIGKGRALLVADADLLDSVYWEGQGVRMVTGTDEFPNVKWVESLILKLRTGGGISAMTQ</sequence>
<protein>
    <recommendedName>
        <fullName evidence="2">ABC-type uncharacterized transport system domain-containing protein</fullName>
    </recommendedName>
</protein>
<comment type="caution">
    <text evidence="3">The sequence shown here is derived from an EMBL/GenBank/DDBJ whole genome shotgun (WGS) entry which is preliminary data.</text>
</comment>
<dbReference type="Proteomes" id="UP000471147">
    <property type="component" value="Unassembled WGS sequence"/>
</dbReference>
<dbReference type="Gene3D" id="3.40.50.880">
    <property type="match status" value="1"/>
</dbReference>
<dbReference type="InterPro" id="IPR029062">
    <property type="entry name" value="Class_I_gatase-like"/>
</dbReference>
<dbReference type="InterPro" id="IPR019196">
    <property type="entry name" value="ABC_transp_unknown"/>
</dbReference>
<evidence type="ECO:0000259" key="2">
    <source>
        <dbReference type="Pfam" id="PF09822"/>
    </source>
</evidence>
<accession>A0A6I4LZ42</accession>
<dbReference type="RefSeq" id="WP_160353222.1">
    <property type="nucleotide sequence ID" value="NZ_SDWJ01000001.1"/>
</dbReference>
<keyword evidence="1" id="KW-1133">Transmembrane helix</keyword>
<feature type="domain" description="ABC-type uncharacterised transport system" evidence="2">
    <location>
        <begin position="46"/>
        <end position="169"/>
    </location>
</feature>
<organism evidence="3 4">
    <name type="scientific">Sphingorhabdus profundilacus</name>
    <dbReference type="NCBI Taxonomy" id="2509718"/>
    <lineage>
        <taxon>Bacteria</taxon>
        <taxon>Pseudomonadati</taxon>
        <taxon>Pseudomonadota</taxon>
        <taxon>Alphaproteobacteria</taxon>
        <taxon>Sphingomonadales</taxon>
        <taxon>Sphingomonadaceae</taxon>
        <taxon>Sphingorhabdus</taxon>
    </lineage>
</organism>
<evidence type="ECO:0000313" key="4">
    <source>
        <dbReference type="Proteomes" id="UP000471147"/>
    </source>
</evidence>
<name>A0A6I4LZ42_9SPHN</name>
<feature type="transmembrane region" description="Helical" evidence="1">
    <location>
        <begin position="18"/>
        <end position="38"/>
    </location>
</feature>
<dbReference type="OrthoDB" id="7390937at2"/>
<dbReference type="SUPFAM" id="SSF52317">
    <property type="entry name" value="Class I glutamine amidotransferase-like"/>
    <property type="match status" value="1"/>
</dbReference>
<keyword evidence="1" id="KW-0812">Transmembrane</keyword>
<evidence type="ECO:0000313" key="3">
    <source>
        <dbReference type="EMBL" id="MVZ97343.1"/>
    </source>
</evidence>
<reference evidence="3 4" key="1">
    <citation type="submission" date="2019-01" db="EMBL/GenBank/DDBJ databases">
        <title>Sphingorhabdus lacus sp.nov., isolated from an oligotrophic freshwater lake.</title>
        <authorList>
            <person name="Park M."/>
        </authorList>
    </citation>
    <scope>NUCLEOTIDE SEQUENCE [LARGE SCALE GENOMIC DNA]</scope>
    <source>
        <strain evidence="3 4">IMCC26285</strain>
    </source>
</reference>
<keyword evidence="4" id="KW-1185">Reference proteome</keyword>
<gene>
    <name evidence="3" type="ORF">EUU23_06445</name>
</gene>